<dbReference type="Pfam" id="PF05969">
    <property type="entry name" value="PSII_Ycf12"/>
    <property type="match status" value="1"/>
</dbReference>
<dbReference type="NCBIfam" id="NF010239">
    <property type="entry name" value="PRK13686.1"/>
    <property type="match status" value="1"/>
</dbReference>
<evidence type="ECO:0000256" key="4">
    <source>
        <dbReference type="ARBA" id="ARBA00022989"/>
    </source>
</evidence>
<dbReference type="InterPro" id="IPR010284">
    <property type="entry name" value="PSII_Ycf12_core-subunit"/>
</dbReference>
<protein>
    <recommendedName>
        <fullName evidence="7">Photosystem II reaction center protein Psb30</fullName>
    </recommendedName>
    <alternativeName>
        <fullName evidence="7">Photosystem II reaction center protein Ycf12</fullName>
    </alternativeName>
</protein>
<dbReference type="GO" id="GO:0009523">
    <property type="term" value="C:photosystem II"/>
    <property type="evidence" value="ECO:0007669"/>
    <property type="project" value="UniProtKB-KW"/>
</dbReference>
<evidence type="ECO:0000256" key="7">
    <source>
        <dbReference type="HAMAP-Rule" id="MF_01329"/>
    </source>
</evidence>
<dbReference type="RefSeq" id="YP_009029056.1">
    <property type="nucleotide sequence ID" value="NC_024082.1"/>
</dbReference>
<accession>A0A023HAE5</accession>
<comment type="function">
    <text evidence="7">A core subunit of photosystem II (PSII), probably helps stabilize the reaction center.</text>
</comment>
<dbReference type="AlphaFoldDB" id="A0A023HAE5"/>
<comment type="subcellular location">
    <subcellularLocation>
        <location evidence="1">Membrane</location>
        <topology evidence="1">Single-pass membrane protein</topology>
    </subcellularLocation>
    <subcellularLocation>
        <location evidence="7">Plastid</location>
        <location evidence="7">Chloroplast thylakoid membrane</location>
        <topology evidence="7">Single-pass membrane protein</topology>
    </subcellularLocation>
</comment>
<evidence type="ECO:0000256" key="2">
    <source>
        <dbReference type="ARBA" id="ARBA00022531"/>
    </source>
</evidence>
<evidence type="ECO:0000256" key="6">
    <source>
        <dbReference type="ARBA" id="ARBA00023276"/>
    </source>
</evidence>
<dbReference type="EMBL" id="KC509522">
    <property type="protein sequence ID" value="AGH28595.1"/>
    <property type="molecule type" value="Genomic_DNA"/>
</dbReference>
<keyword evidence="6 7" id="KW-0604">Photosystem II</keyword>
<keyword evidence="5 7" id="KW-0472">Membrane</keyword>
<sequence>MINWQIIGQLLSTGIIMLAGPAVIVLLALKKGNL</sequence>
<evidence type="ECO:0000256" key="1">
    <source>
        <dbReference type="ARBA" id="ARBA00004167"/>
    </source>
</evidence>
<evidence type="ECO:0000313" key="8">
    <source>
        <dbReference type="EMBL" id="AGH28595.1"/>
    </source>
</evidence>
<keyword evidence="8" id="KW-0150">Chloroplast</keyword>
<name>A0A023HAE5_9STRA</name>
<comment type="similarity">
    <text evidence="7">Belongs to the Psb30/Ycf12 family.</text>
</comment>
<dbReference type="GeneID" id="19740027"/>
<gene>
    <name evidence="7 8" type="primary">ycf12</name>
    <name evidence="7" type="synonym">psb30</name>
</gene>
<dbReference type="GO" id="GO:0009535">
    <property type="term" value="C:chloroplast thylakoid membrane"/>
    <property type="evidence" value="ECO:0007669"/>
    <property type="project" value="UniProtKB-SubCell"/>
</dbReference>
<keyword evidence="7" id="KW-0793">Thylakoid</keyword>
<dbReference type="GO" id="GO:0015979">
    <property type="term" value="P:photosynthesis"/>
    <property type="evidence" value="ECO:0007669"/>
    <property type="project" value="UniProtKB-KW"/>
</dbReference>
<comment type="subunit">
    <text evidence="7">PSII is composed of 1 copy each of membrane proteins PsbA, PsbB, PsbC, PsbD, PsbE, PsbF, PsbH, PsbI, PsbJ, PsbK, PsbL, PsbM, PsbT, PsbX, PsbY, PsbZ, Psb30/Ycf12, peripheral proteins of the oxygen-evolving complex and a large number of cofactors. It forms dimeric complexes.</text>
</comment>
<feature type="transmembrane region" description="Helical" evidence="7">
    <location>
        <begin position="6"/>
        <end position="29"/>
    </location>
</feature>
<proteinExistence type="inferred from homology"/>
<reference evidence="8" key="1">
    <citation type="journal article" date="2014" name="Genome Biol. Evol.">
        <title>Serial gene losses and foreign DNA underlie size and sequence variation in the plastid genomes of diatoms.</title>
        <authorList>
            <person name="Ruck E.C."/>
            <person name="Nakov T."/>
            <person name="Jansen R.K."/>
            <person name="Theriot E.C."/>
            <person name="Alverson A.J."/>
        </authorList>
    </citation>
    <scope>NUCLEOTIDE SEQUENCE</scope>
    <source>
        <strain evidence="8">Ccmp1855</strain>
    </source>
</reference>
<evidence type="ECO:0000256" key="3">
    <source>
        <dbReference type="ARBA" id="ARBA00022692"/>
    </source>
</evidence>
<keyword evidence="2 7" id="KW-0602">Photosynthesis</keyword>
<keyword evidence="3 7" id="KW-0812">Transmembrane</keyword>
<organism evidence="8">
    <name type="scientific">Cylindrotheca closterium</name>
    <dbReference type="NCBI Taxonomy" id="2856"/>
    <lineage>
        <taxon>Eukaryota</taxon>
        <taxon>Sar</taxon>
        <taxon>Stramenopiles</taxon>
        <taxon>Ochrophyta</taxon>
        <taxon>Bacillariophyta</taxon>
        <taxon>Bacillariophyceae</taxon>
        <taxon>Bacillariophycidae</taxon>
        <taxon>Bacillariales</taxon>
        <taxon>Bacillariaceae</taxon>
        <taxon>Cylindrotheca</taxon>
    </lineage>
</organism>
<evidence type="ECO:0000256" key="5">
    <source>
        <dbReference type="ARBA" id="ARBA00023136"/>
    </source>
</evidence>
<keyword evidence="8" id="KW-0934">Plastid</keyword>
<dbReference type="HAMAP" id="MF_01329">
    <property type="entry name" value="PSII_Psb30_Ycf12"/>
    <property type="match status" value="1"/>
</dbReference>
<geneLocation type="chloroplast" evidence="8"/>
<keyword evidence="4 7" id="KW-1133">Transmembrane helix</keyword>